<keyword evidence="1" id="KW-1133">Transmembrane helix</keyword>
<dbReference type="RefSeq" id="XP_020305436.1">
    <property type="nucleotide sequence ID" value="XM_020450838.1"/>
</dbReference>
<feature type="transmembrane region" description="Helical" evidence="1">
    <location>
        <begin position="62"/>
        <end position="84"/>
    </location>
</feature>
<feature type="transmembrane region" description="Helical" evidence="1">
    <location>
        <begin position="96"/>
        <end position="118"/>
    </location>
</feature>
<dbReference type="EMBL" id="JH712280">
    <property type="protein sequence ID" value="EJD74519.1"/>
    <property type="molecule type" value="Genomic_DNA"/>
</dbReference>
<reference evidence="2" key="1">
    <citation type="submission" date="2012-04" db="EMBL/GenBank/DDBJ databases">
        <title>The Genome Sequence of Loa loa.</title>
        <authorList>
            <consortium name="The Broad Institute Genome Sequencing Platform"/>
            <consortium name="Broad Institute Genome Sequencing Center for Infectious Disease"/>
            <person name="Nutman T.B."/>
            <person name="Fink D.L."/>
            <person name="Russ C."/>
            <person name="Young S."/>
            <person name="Zeng Q."/>
            <person name="Gargeya S."/>
            <person name="Alvarado L."/>
            <person name="Berlin A."/>
            <person name="Chapman S.B."/>
            <person name="Chen Z."/>
            <person name="Freedman E."/>
            <person name="Gellesch M."/>
            <person name="Goldberg J."/>
            <person name="Griggs A."/>
            <person name="Gujja S."/>
            <person name="Heilman E.R."/>
            <person name="Heiman D."/>
            <person name="Howarth C."/>
            <person name="Mehta T."/>
            <person name="Neiman D."/>
            <person name="Pearson M."/>
            <person name="Roberts A."/>
            <person name="Saif S."/>
            <person name="Shea T."/>
            <person name="Shenoy N."/>
            <person name="Sisk P."/>
            <person name="Stolte C."/>
            <person name="Sykes S."/>
            <person name="White J."/>
            <person name="Yandava C."/>
            <person name="Haas B."/>
            <person name="Henn M.R."/>
            <person name="Nusbaum C."/>
            <person name="Birren B."/>
        </authorList>
    </citation>
    <scope>NUCLEOTIDE SEQUENCE [LARGE SCALE GENOMIC DNA]</scope>
</reference>
<feature type="transmembrane region" description="Helical" evidence="1">
    <location>
        <begin position="153"/>
        <end position="173"/>
    </location>
</feature>
<organism evidence="2">
    <name type="scientific">Loa loa</name>
    <name type="common">Eye worm</name>
    <name type="synonym">Filaria loa</name>
    <dbReference type="NCBI Taxonomy" id="7209"/>
    <lineage>
        <taxon>Eukaryota</taxon>
        <taxon>Metazoa</taxon>
        <taxon>Ecdysozoa</taxon>
        <taxon>Nematoda</taxon>
        <taxon>Chromadorea</taxon>
        <taxon>Rhabditida</taxon>
        <taxon>Spirurina</taxon>
        <taxon>Spiruromorpha</taxon>
        <taxon>Filarioidea</taxon>
        <taxon>Onchocercidae</taxon>
        <taxon>Loa</taxon>
    </lineage>
</organism>
<feature type="transmembrane region" description="Helical" evidence="1">
    <location>
        <begin position="21"/>
        <end position="42"/>
    </location>
</feature>
<dbReference type="OrthoDB" id="5809348at2759"/>
<protein>
    <submittedName>
        <fullName evidence="2">Uncharacterized protein</fullName>
    </submittedName>
</protein>
<name>A0A1S0UG06_LOALO</name>
<evidence type="ECO:0000256" key="1">
    <source>
        <dbReference type="SAM" id="Phobius"/>
    </source>
</evidence>
<keyword evidence="1" id="KW-0812">Transmembrane</keyword>
<proteinExistence type="predicted"/>
<evidence type="ECO:0000313" key="2">
    <source>
        <dbReference type="EMBL" id="EJD74519.1"/>
    </source>
</evidence>
<gene>
    <name evidence="2" type="ORF">LOAG_18172</name>
</gene>
<dbReference type="GeneID" id="9950810"/>
<dbReference type="OMA" id="MLCCCCW"/>
<accession>A0A1S0UG06</accession>
<dbReference type="InParanoid" id="A0A1S0UG06"/>
<dbReference type="KEGG" id="loa:LOAG_18172"/>
<dbReference type="AlphaFoldDB" id="A0A1S0UG06"/>
<sequence>MKEKIHLNDSCHQMLCCCCWPPYHCALALSVVDATIVGIFAYRSADLLYKSGNDNNWIDFGIFLILLGFFVCELLSMITLAISFRRNNSRFVLPRLTLLTGQFAVTTFISVLLILYFMGFTEKLNDVVIGTYEVYWANDKLNEDDRIRAVNDLFIYAIGTFVLISMYTIYELFELYITRKYQNTLDTPPEFIPVRNQEPPRLAGPKLSITQPQHIAPPPYNPQYH</sequence>
<keyword evidence="1" id="KW-0472">Membrane</keyword>
<dbReference type="FunCoup" id="A0A1S0UG06">
    <property type="interactions" value="149"/>
</dbReference>
<dbReference type="CTD" id="9950810"/>